<dbReference type="PANTHER" id="PTHR46083:SF5">
    <property type="entry name" value="STARCH SYNTHASE 3, CHLOROPLASTIC_AMYLOPLASTIC"/>
    <property type="match status" value="1"/>
</dbReference>
<feature type="coiled-coil region" evidence="7">
    <location>
        <begin position="1068"/>
        <end position="1102"/>
    </location>
</feature>
<evidence type="ECO:0000256" key="3">
    <source>
        <dbReference type="ARBA" id="ARBA00012588"/>
    </source>
</evidence>
<dbReference type="SMART" id="SM01066">
    <property type="entry name" value="CBM_25"/>
    <property type="match status" value="3"/>
</dbReference>
<dbReference type="Pfam" id="PF16760">
    <property type="entry name" value="CBM53"/>
    <property type="match status" value="2"/>
</dbReference>
<reference evidence="10" key="1">
    <citation type="submission" date="2020-10" db="EMBL/GenBank/DDBJ databases">
        <authorList>
            <person name="Han B."/>
            <person name="Lu T."/>
            <person name="Zhao Q."/>
            <person name="Huang X."/>
            <person name="Zhao Y."/>
        </authorList>
    </citation>
    <scope>NUCLEOTIDE SEQUENCE</scope>
</reference>
<evidence type="ECO:0000256" key="8">
    <source>
        <dbReference type="SAM" id="MobiDB-lite"/>
    </source>
</evidence>
<feature type="domain" description="Carbohydrate binding module family 25" evidence="9">
    <location>
        <begin position="967"/>
        <end position="1058"/>
    </location>
</feature>
<feature type="region of interest" description="Disordered" evidence="8">
    <location>
        <begin position="82"/>
        <end position="104"/>
    </location>
</feature>
<dbReference type="EC" id="2.4.1.21" evidence="3"/>
<feature type="coiled-coil region" evidence="7">
    <location>
        <begin position="886"/>
        <end position="941"/>
    </location>
</feature>
<evidence type="ECO:0000256" key="5">
    <source>
        <dbReference type="ARBA" id="ARBA00022679"/>
    </source>
</evidence>
<dbReference type="InterPro" id="IPR013783">
    <property type="entry name" value="Ig-like_fold"/>
</dbReference>
<evidence type="ECO:0000313" key="11">
    <source>
        <dbReference type="Proteomes" id="UP000604825"/>
    </source>
</evidence>
<keyword evidence="11" id="KW-1185">Reference proteome</keyword>
<feature type="region of interest" description="Disordered" evidence="8">
    <location>
        <begin position="247"/>
        <end position="274"/>
    </location>
</feature>
<dbReference type="GO" id="GO:0019252">
    <property type="term" value="P:starch biosynthetic process"/>
    <property type="evidence" value="ECO:0007669"/>
    <property type="project" value="UniProtKB-UniPathway"/>
</dbReference>
<keyword evidence="6" id="KW-0750">Starch biosynthesis</keyword>
<evidence type="ECO:0000256" key="6">
    <source>
        <dbReference type="ARBA" id="ARBA00022922"/>
    </source>
</evidence>
<dbReference type="Pfam" id="PF08323">
    <property type="entry name" value="Glyco_transf_5"/>
    <property type="match status" value="1"/>
</dbReference>
<sequence>MEMALRSQSPLCLRSGPVLIVRPTVAGGGATQSLLRTTRFVRRRIIQCVVASPGCPNRKSRMSPNVKVAAFSNYAPRLLVESSSKKSEHHDGGHHEETIDTYNGLSGSDAAELTSNRDAEIAADLQHMYEGELPGNVLINTSLGEMETVDEAEVEEDKFEVDFSGIVLRNAEVWEVDPEDEHKAKEDVFVVDSLGTAPDNAAVEEVVDEVEVEEDMVDVDILGLALNGVTMEEMDLIDEEEALQENFDVDSPGNASSGGTYGGADELGEQPSTSMDGIALNETRRNLKPEPLPIVRYQEQEKIVLSIVEEEGLIVGSCEEGQLVVDYHKQEENSTAFDEQKQLTDGFPEQGIYIVQFPERNNDIVGSPKFLEQKQEFVGSYKQDRSIIGLHEQDQSIVGSHGQDKSIVGVPQQIQYTDQSIAGSHRQDESIVGAPEQIQSVAGYIKPNQSIVGSYRQHESIIVAPEKVQSIISYSEIDQSIVGSHKQGRSVVSVPEQTQSIVSYNKPNQSTVDSYRQAESIIGVPEKVQSIISYDKLDQSIVGSLKQDESIVSVPEKIQSIVGYTKPNQSIVGLPKQQQSIVHIDERKQSIAGFPKQDLSIVGISKESQTKQLATVGIHDGLLMKGVEAKETSQKIEGDTLQAKFDADNLSQKHKEVFTKEADERIIFEKINDEDLVMIEEQKSIGMVEEQMIVTEEDIPMAKVEIGIDKAKFLHLLSEEESSWDENEVGIIEDEEQYEVEETSMSTEQDIQESSEDNVDPQALQRMLQELAEKNCSLGNKLFAYPEVLKADSTIDLYFNRDLSAVANEPDVLIKGAFNGWKWRFFTEKLHKSELGGGWWCCKLYIPKQAYRMDFVFFNGRTLYENNDNNDFVIQIQSTMDENLFEDFLAEEKQRELEKLANEEAERRKQTDEQWQREEERAAAKADRAQAKVEVETKKNKLHNVLGLARASVDNLWYIEPITSRQGATVRLYYNINSRPLVHNTEIWMHGGCNNWIDGLSFAERLVHHSDKDCDWWFADVVLPERTYVLDWVFADGPPGNARNYDNNGGHDFHATLPNNMTVEEYWMEEEQRIYTRLQQERREREEAIKRKAERNAKMKAEMKEKTMIMFLVSQKHIVYTEPLEIRAGTTVDVLYNPSNTVLTGKPESAPSPVYVPQDAYMMDFVFSESEEGGIYDNRNGLDYHIPVFGSIAKEPPMHIVHIAVEMAPIAKVVGLGDVVTSLSRAVQDLGHNVEVILPKHDCLNLSNVKNLHIHQSFSWGGSEIKVWRGLVEGLRVYFLEPQNGMFGVGCVYGRNDDRRFGFFCHSALEFLLQSRSSPNIIHCHDWSSAPVAWLYKENYARVVFTIHNLEFGAHYIGKAMRYCDKATTVSNTYSREVSGHSAIVPHLGKFYGILNGIDPDIWDPYNDNFIPVHYTSENVIEGKRAAKKALQRKFGLQQIDVPIVGIVTRLTAQKGIHLIKHAIHRTLERNGQVVLLGSAPDPRIQADFVNLANTLHGVNHGQVRLSLTYDEPLSHLIYAGSDFILVPSIFEPCGLIQLVAMRYGTIHGRSYVGAKLGPGPPLLRLHSTGLFDTVFDVDNDKERARARGLEPNGFSFEGADSNSVDYALNRQAQSLTEPPGSLNPAILTHRAIRVFHFQGDLCLVRRPELVPLPLQESHGAGLVMEPACPGLHRALSFSVQIVTVQPTANIMCCQISDAVIQVLQVPGHYCCTASMSSVSSILRRA</sequence>
<evidence type="ECO:0000256" key="4">
    <source>
        <dbReference type="ARBA" id="ARBA00022676"/>
    </source>
</evidence>
<dbReference type="GO" id="GO:0009011">
    <property type="term" value="F:alpha-1,4-glucan glucosyltransferase (ADP-glucose donor) activity"/>
    <property type="evidence" value="ECO:0007669"/>
    <property type="project" value="UniProtKB-EC"/>
</dbReference>
<feature type="compositionally biased region" description="Basic and acidic residues" evidence="8">
    <location>
        <begin position="83"/>
        <end position="98"/>
    </location>
</feature>
<keyword evidence="7" id="KW-0175">Coiled coil</keyword>
<evidence type="ECO:0000256" key="2">
    <source>
        <dbReference type="ARBA" id="ARBA00004727"/>
    </source>
</evidence>
<accession>A0A811PUM4</accession>
<comment type="pathway">
    <text evidence="2">Glycan biosynthesis; starch biosynthesis.</text>
</comment>
<dbReference type="GO" id="GO:2001070">
    <property type="term" value="F:starch binding"/>
    <property type="evidence" value="ECO:0007669"/>
    <property type="project" value="InterPro"/>
</dbReference>
<organism evidence="10 11">
    <name type="scientific">Miscanthus lutarioriparius</name>
    <dbReference type="NCBI Taxonomy" id="422564"/>
    <lineage>
        <taxon>Eukaryota</taxon>
        <taxon>Viridiplantae</taxon>
        <taxon>Streptophyta</taxon>
        <taxon>Embryophyta</taxon>
        <taxon>Tracheophyta</taxon>
        <taxon>Spermatophyta</taxon>
        <taxon>Magnoliopsida</taxon>
        <taxon>Liliopsida</taxon>
        <taxon>Poales</taxon>
        <taxon>Poaceae</taxon>
        <taxon>PACMAD clade</taxon>
        <taxon>Panicoideae</taxon>
        <taxon>Andropogonodae</taxon>
        <taxon>Andropogoneae</taxon>
        <taxon>Saccharinae</taxon>
        <taxon>Miscanthus</taxon>
    </lineage>
</organism>
<comment type="catalytic activity">
    <reaction evidence="1">
        <text>[(1-&gt;4)-alpha-D-glucosyl](n) + ADP-alpha-D-glucose = [(1-&gt;4)-alpha-D-glucosyl](n+1) + ADP + H(+)</text>
        <dbReference type="Rhea" id="RHEA:18189"/>
        <dbReference type="Rhea" id="RHEA-COMP:9584"/>
        <dbReference type="Rhea" id="RHEA-COMP:9587"/>
        <dbReference type="ChEBI" id="CHEBI:15378"/>
        <dbReference type="ChEBI" id="CHEBI:15444"/>
        <dbReference type="ChEBI" id="CHEBI:57498"/>
        <dbReference type="ChEBI" id="CHEBI:456216"/>
        <dbReference type="EC" id="2.4.1.21"/>
    </reaction>
</comment>
<proteinExistence type="predicted"/>
<dbReference type="CDD" id="cd03791">
    <property type="entry name" value="GT5_Glycogen_synthase_DULL1-like"/>
    <property type="match status" value="1"/>
</dbReference>
<dbReference type="Gene3D" id="2.60.40.10">
    <property type="entry name" value="Immunoglobulins"/>
    <property type="match status" value="1"/>
</dbReference>
<feature type="domain" description="Carbohydrate binding module family 25" evidence="9">
    <location>
        <begin position="792"/>
        <end position="877"/>
    </location>
</feature>
<name>A0A811PUM4_9POAL</name>
<dbReference type="InterPro" id="IPR013534">
    <property type="entry name" value="Starch_synth_cat_dom"/>
</dbReference>
<evidence type="ECO:0000256" key="1">
    <source>
        <dbReference type="ARBA" id="ARBA00001478"/>
    </source>
</evidence>
<dbReference type="PANTHER" id="PTHR46083">
    <property type="match status" value="1"/>
</dbReference>
<gene>
    <name evidence="10" type="ORF">NCGR_LOCUS31193</name>
</gene>
<dbReference type="InterPro" id="IPR005085">
    <property type="entry name" value="CBM25"/>
</dbReference>
<dbReference type="Gene3D" id="3.40.50.2000">
    <property type="entry name" value="Glycogen Phosphorylase B"/>
    <property type="match status" value="2"/>
</dbReference>
<protein>
    <recommendedName>
        <fullName evidence="3">starch synthase</fullName>
        <ecNumber evidence="3">2.4.1.21</ecNumber>
    </recommendedName>
</protein>
<feature type="domain" description="Carbohydrate binding module family 25" evidence="9">
    <location>
        <begin position="1129"/>
        <end position="1189"/>
    </location>
</feature>
<dbReference type="EMBL" id="CAJGYO010000007">
    <property type="protein sequence ID" value="CAD6246961.1"/>
    <property type="molecule type" value="Genomic_DNA"/>
</dbReference>
<comment type="caution">
    <text evidence="10">The sequence shown here is derived from an EMBL/GenBank/DDBJ whole genome shotgun (WGS) entry which is preliminary data.</text>
</comment>
<dbReference type="Proteomes" id="UP000604825">
    <property type="component" value="Unassembled WGS sequence"/>
</dbReference>
<evidence type="ECO:0000259" key="9">
    <source>
        <dbReference type="SMART" id="SM01066"/>
    </source>
</evidence>
<evidence type="ECO:0000313" key="10">
    <source>
        <dbReference type="EMBL" id="CAD6246961.1"/>
    </source>
</evidence>
<keyword evidence="5" id="KW-0808">Transferase</keyword>
<evidence type="ECO:0000256" key="7">
    <source>
        <dbReference type="SAM" id="Coils"/>
    </source>
</evidence>
<dbReference type="OrthoDB" id="639559at2759"/>
<keyword evidence="4" id="KW-0328">Glycosyltransferase</keyword>
<dbReference type="UniPathway" id="UPA00152"/>
<dbReference type="SUPFAM" id="SSF53756">
    <property type="entry name" value="UDP-Glycosyltransferase/glycogen phosphorylase"/>
    <property type="match status" value="1"/>
</dbReference>